<dbReference type="Gene3D" id="3.30.450.40">
    <property type="match status" value="1"/>
</dbReference>
<reference evidence="1" key="1">
    <citation type="submission" date="2018-06" db="EMBL/GenBank/DDBJ databases">
        <authorList>
            <person name="Zhirakovskaya E."/>
        </authorList>
    </citation>
    <scope>NUCLEOTIDE SEQUENCE</scope>
</reference>
<gene>
    <name evidence="1" type="ORF">MNBD_ALPHA01-209</name>
</gene>
<organism evidence="1">
    <name type="scientific">hydrothermal vent metagenome</name>
    <dbReference type="NCBI Taxonomy" id="652676"/>
    <lineage>
        <taxon>unclassified sequences</taxon>
        <taxon>metagenomes</taxon>
        <taxon>ecological metagenomes</taxon>
    </lineage>
</organism>
<evidence type="ECO:0000313" key="1">
    <source>
        <dbReference type="EMBL" id="VAV92291.1"/>
    </source>
</evidence>
<evidence type="ECO:0008006" key="2">
    <source>
        <dbReference type="Google" id="ProtNLM"/>
    </source>
</evidence>
<proteinExistence type="predicted"/>
<dbReference type="Pfam" id="PF04340">
    <property type="entry name" value="DUF484"/>
    <property type="match status" value="1"/>
</dbReference>
<protein>
    <recommendedName>
        <fullName evidence="2">DUF484 domain-containing protein</fullName>
    </recommendedName>
</protein>
<accession>A0A3B0RLE6</accession>
<dbReference type="InterPro" id="IPR029016">
    <property type="entry name" value="GAF-like_dom_sf"/>
</dbReference>
<dbReference type="AlphaFoldDB" id="A0A3B0RLE6"/>
<dbReference type="PANTHER" id="PTHR38765">
    <property type="entry name" value="DUF484 DOMAIN-CONTAINING PROTEIN"/>
    <property type="match status" value="1"/>
</dbReference>
<dbReference type="PANTHER" id="PTHR38765:SF1">
    <property type="entry name" value="DUF484 DOMAIN-CONTAINING PROTEIN"/>
    <property type="match status" value="1"/>
</dbReference>
<dbReference type="InterPro" id="IPR007435">
    <property type="entry name" value="DUF484"/>
</dbReference>
<sequence>MSDKMKKNLIGKAVKSRTLHEDEVRDYLILNPDFFDINKDLLTLLKPSRPKRHDDVVDFHAILLNRLQNEVAALSDMQGNMITASRSNMTTQARIHAAVLCLLEAENYGHLCHIVCNDWVDILQVDSVIICFEEATSKIMPENINIRLLDKGIINGFMGHETAAILRGNVKAAEEIYGPATPLIRAEALIRIEESDCHPQGILAFGSRDEDFFTPGQGTELLRFLAAAFQGQLKNLLSRTGS</sequence>
<name>A0A3B0RLE6_9ZZZZ</name>
<dbReference type="EMBL" id="UOEJ01000032">
    <property type="protein sequence ID" value="VAV92291.1"/>
    <property type="molecule type" value="Genomic_DNA"/>
</dbReference>